<dbReference type="Proteomes" id="UP001147653">
    <property type="component" value="Unassembled WGS sequence"/>
</dbReference>
<feature type="region of interest" description="Disordered" evidence="1">
    <location>
        <begin position="135"/>
        <end position="159"/>
    </location>
</feature>
<sequence length="357" mass="38446">MASDDARVAAFYLMTCTHRTSEGLFFLPGAYASADLGWTPERFGEALSELLRHGFVEYDRTADVCLLVDALVWQAPAHGNAVKAAVKALRELPQTPLLGRLYRRCVEIGGDGCERFRQGLIEGFAESLGEGIAEPPSPSLALPRAPSPSPGAADSEREDASRICTLLADQLLRADMKARPAKASAEWIAAATALLDEDDRTVEEVETALSFVEGDDFWRPRIQSPALLRKHFAQLLARAMATPEVADIAEKRAAVERAQVAAGALSDPGDVERSDWARLHPALEGACQEAQAAAHVSEMALVGVDADGVLVVDAPDAAWRWASRRFTGPMLEWAKSVGVRARLASKDEHDGRRGAAA</sequence>
<reference evidence="2" key="1">
    <citation type="submission" date="2022-10" db="EMBL/GenBank/DDBJ databases">
        <title>The WGS of Solirubrobacter phytolaccae KCTC 29190.</title>
        <authorList>
            <person name="Jiang Z."/>
        </authorList>
    </citation>
    <scope>NUCLEOTIDE SEQUENCE</scope>
    <source>
        <strain evidence="2">KCTC 29190</strain>
    </source>
</reference>
<gene>
    <name evidence="2" type="ORF">OJ997_27670</name>
</gene>
<name>A0A9X3NEZ7_9ACTN</name>
<dbReference type="AlphaFoldDB" id="A0A9X3NEZ7"/>
<keyword evidence="3" id="KW-1185">Reference proteome</keyword>
<proteinExistence type="predicted"/>
<accession>A0A9X3NEZ7</accession>
<comment type="caution">
    <text evidence="2">The sequence shown here is derived from an EMBL/GenBank/DDBJ whole genome shotgun (WGS) entry which is preliminary data.</text>
</comment>
<evidence type="ECO:0000256" key="1">
    <source>
        <dbReference type="SAM" id="MobiDB-lite"/>
    </source>
</evidence>
<dbReference type="EMBL" id="JAPDDP010000068">
    <property type="protein sequence ID" value="MDA0184119.1"/>
    <property type="molecule type" value="Genomic_DNA"/>
</dbReference>
<protein>
    <submittedName>
        <fullName evidence="2">Uncharacterized protein</fullName>
    </submittedName>
</protein>
<dbReference type="RefSeq" id="WP_270028536.1">
    <property type="nucleotide sequence ID" value="NZ_JAPDDP010000068.1"/>
</dbReference>
<evidence type="ECO:0000313" key="2">
    <source>
        <dbReference type="EMBL" id="MDA0184119.1"/>
    </source>
</evidence>
<evidence type="ECO:0000313" key="3">
    <source>
        <dbReference type="Proteomes" id="UP001147653"/>
    </source>
</evidence>
<organism evidence="2 3">
    <name type="scientific">Solirubrobacter phytolaccae</name>
    <dbReference type="NCBI Taxonomy" id="1404360"/>
    <lineage>
        <taxon>Bacteria</taxon>
        <taxon>Bacillati</taxon>
        <taxon>Actinomycetota</taxon>
        <taxon>Thermoleophilia</taxon>
        <taxon>Solirubrobacterales</taxon>
        <taxon>Solirubrobacteraceae</taxon>
        <taxon>Solirubrobacter</taxon>
    </lineage>
</organism>